<feature type="region of interest" description="Disordered" evidence="2">
    <location>
        <begin position="1"/>
        <end position="323"/>
    </location>
</feature>
<keyword evidence="1" id="KW-0175">Coiled coil</keyword>
<accession>A0AAD8PZ29</accession>
<feature type="compositionally biased region" description="Polar residues" evidence="2">
    <location>
        <begin position="107"/>
        <end position="119"/>
    </location>
</feature>
<gene>
    <name evidence="3" type="ORF">LY79DRAFT_670385</name>
</gene>
<dbReference type="GeneID" id="85448011"/>
<evidence type="ECO:0000256" key="1">
    <source>
        <dbReference type="SAM" id="Coils"/>
    </source>
</evidence>
<sequence length="751" mass="85110">MPTSARRSPQTSFDGDPPGIRRSKRLRHVEIEDIRDYEALRTRKRQRMPKDPGEGDVRGSDEVDQEEGDGDQDEGEGDQDEGEGDQDEGEGDQDEGEGDQDEGEDAANSTPTSVPTATRVTDRPDRQQVRTNLRVDTLRKAANTTRHMNSRSSKAVKAPRAPDHINRDTRSASLASNLREARPPRFISLANSEHAAETEPVGDVYEFRASSPRKPKSQKVTTTRPRSRRVYTPQDFETGHGLFVQQEADDGDENDENGNEGDVNGEDETGGDETGEDENGEDETGGDVHLYDDPTIVGLPPSAQTESQATEDAAHGAGPQSSAATEQLQHLVADMGSASPEPSDEADDGYPDDHLIFNEPTRQDRVATASIRSYSLKSITELMRGNGWTRSREKITPMTNKERLSKRTRPLWNELCHLREFWEGMPRAPLFDQQCDYLHSGDEDAISARQTIKNVDSLVSAVAYKAKKPSRGEESHMPPPRFVVDLYESIIPFLVNILEIVFQKGAETERSWYTGRFTKILLQIMQRLVAWIYRLYEAMQASLARRRLMEQSLSKRTSREKLGEYLRGFKSELRQIWEETDEIIEQQQLYEKRLLELKTRKEREQRELEAARRRQRELCDRRLHERLRRNSVQAAQIEAYSSQYPSQLVLSSQLQSSQRTSRGTQQAAPAQIEPGDREETAIVGPSKPWPEDDAKKLLQILTTRPWMEMEALVWEFERSEEDVQAMVELLKRSARTYAASKGKTVPAFAAN</sequence>
<feature type="region of interest" description="Disordered" evidence="2">
    <location>
        <begin position="651"/>
        <end position="690"/>
    </location>
</feature>
<reference evidence="3" key="1">
    <citation type="submission" date="2021-06" db="EMBL/GenBank/DDBJ databases">
        <title>Comparative genomics, transcriptomics and evolutionary studies reveal genomic signatures of adaptation to plant cell wall in hemibiotrophic fungi.</title>
        <authorList>
            <consortium name="DOE Joint Genome Institute"/>
            <person name="Baroncelli R."/>
            <person name="Diaz J.F."/>
            <person name="Benocci T."/>
            <person name="Peng M."/>
            <person name="Battaglia E."/>
            <person name="Haridas S."/>
            <person name="Andreopoulos W."/>
            <person name="Labutti K."/>
            <person name="Pangilinan J."/>
            <person name="Floch G.L."/>
            <person name="Makela M.R."/>
            <person name="Henrissat B."/>
            <person name="Grigoriev I.V."/>
            <person name="Crouch J.A."/>
            <person name="De Vries R.P."/>
            <person name="Sukno S.A."/>
            <person name="Thon M.R."/>
        </authorList>
    </citation>
    <scope>NUCLEOTIDE SEQUENCE</scope>
    <source>
        <strain evidence="3">CBS 125086</strain>
    </source>
</reference>
<feature type="compositionally biased region" description="Low complexity" evidence="2">
    <location>
        <begin position="651"/>
        <end position="666"/>
    </location>
</feature>
<feature type="compositionally biased region" description="Basic and acidic residues" evidence="2">
    <location>
        <begin position="160"/>
        <end position="170"/>
    </location>
</feature>
<dbReference type="RefSeq" id="XP_060413319.1">
    <property type="nucleotide sequence ID" value="XM_060563771.1"/>
</dbReference>
<protein>
    <submittedName>
        <fullName evidence="3">Uncharacterized protein</fullName>
    </submittedName>
</protein>
<feature type="compositionally biased region" description="Acidic residues" evidence="2">
    <location>
        <begin position="247"/>
        <end position="285"/>
    </location>
</feature>
<feature type="compositionally biased region" description="Polar residues" evidence="2">
    <location>
        <begin position="142"/>
        <end position="153"/>
    </location>
</feature>
<dbReference type="AlphaFoldDB" id="A0AAD8PZ29"/>
<feature type="coiled-coil region" evidence="1">
    <location>
        <begin position="587"/>
        <end position="621"/>
    </location>
</feature>
<feature type="compositionally biased region" description="Acidic residues" evidence="2">
    <location>
        <begin position="62"/>
        <end position="105"/>
    </location>
</feature>
<name>A0AAD8PZ29_9PEZI</name>
<proteinExistence type="predicted"/>
<dbReference type="Proteomes" id="UP001230504">
    <property type="component" value="Unassembled WGS sequence"/>
</dbReference>
<feature type="compositionally biased region" description="Basic and acidic residues" evidence="2">
    <location>
        <begin position="28"/>
        <end position="41"/>
    </location>
</feature>
<feature type="compositionally biased region" description="Basic and acidic residues" evidence="2">
    <location>
        <begin position="48"/>
        <end position="61"/>
    </location>
</feature>
<organism evidence="3 4">
    <name type="scientific">Colletotrichum navitas</name>
    <dbReference type="NCBI Taxonomy" id="681940"/>
    <lineage>
        <taxon>Eukaryota</taxon>
        <taxon>Fungi</taxon>
        <taxon>Dikarya</taxon>
        <taxon>Ascomycota</taxon>
        <taxon>Pezizomycotina</taxon>
        <taxon>Sordariomycetes</taxon>
        <taxon>Hypocreomycetidae</taxon>
        <taxon>Glomerellales</taxon>
        <taxon>Glomerellaceae</taxon>
        <taxon>Colletotrichum</taxon>
        <taxon>Colletotrichum graminicola species complex</taxon>
    </lineage>
</organism>
<keyword evidence="4" id="KW-1185">Reference proteome</keyword>
<dbReference type="EMBL" id="JAHLJV010000036">
    <property type="protein sequence ID" value="KAK1589782.1"/>
    <property type="molecule type" value="Genomic_DNA"/>
</dbReference>
<feature type="compositionally biased region" description="Polar residues" evidence="2">
    <location>
        <begin position="1"/>
        <end position="13"/>
    </location>
</feature>
<evidence type="ECO:0000313" key="4">
    <source>
        <dbReference type="Proteomes" id="UP001230504"/>
    </source>
</evidence>
<evidence type="ECO:0000256" key="2">
    <source>
        <dbReference type="SAM" id="MobiDB-lite"/>
    </source>
</evidence>
<comment type="caution">
    <text evidence="3">The sequence shown here is derived from an EMBL/GenBank/DDBJ whole genome shotgun (WGS) entry which is preliminary data.</text>
</comment>
<evidence type="ECO:0000313" key="3">
    <source>
        <dbReference type="EMBL" id="KAK1589782.1"/>
    </source>
</evidence>
<feature type="region of interest" description="Disordered" evidence="2">
    <location>
        <begin position="335"/>
        <end position="356"/>
    </location>
</feature>